<protein>
    <submittedName>
        <fullName evidence="1">Uncharacterized protein</fullName>
    </submittedName>
</protein>
<proteinExistence type="predicted"/>
<name>A0A6C0EX50_9ZZZZ</name>
<accession>A0A6C0EX50</accession>
<dbReference type="EMBL" id="MN738972">
    <property type="protein sequence ID" value="QHT33677.1"/>
    <property type="molecule type" value="Genomic_DNA"/>
</dbReference>
<dbReference type="AlphaFoldDB" id="A0A6C0EX50"/>
<evidence type="ECO:0000313" key="1">
    <source>
        <dbReference type="EMBL" id="QHT33677.1"/>
    </source>
</evidence>
<reference evidence="1" key="1">
    <citation type="journal article" date="2020" name="Nature">
        <title>Giant virus diversity and host interactions through global metagenomics.</title>
        <authorList>
            <person name="Schulz F."/>
            <person name="Roux S."/>
            <person name="Paez-Espino D."/>
            <person name="Jungbluth S."/>
            <person name="Walsh D.A."/>
            <person name="Denef V.J."/>
            <person name="McMahon K.D."/>
            <person name="Konstantinidis K.T."/>
            <person name="Eloe-Fadrosh E.A."/>
            <person name="Kyrpides N.C."/>
            <person name="Woyke T."/>
        </authorList>
    </citation>
    <scope>NUCLEOTIDE SEQUENCE</scope>
    <source>
        <strain evidence="1">GVMAG-M-3300009161-36</strain>
    </source>
</reference>
<sequence length="143" mass="16347">MSINVADLLNALDNENNTGVSGLTSSKIKKEKNDILQKLQLSGKELKDLHIRLKSYRYVNELNDLQVGRYIRWIPLNVETAEIKLTKGAILVNTFLNNDGACLVCRNTYRRPIIVKFDKVLIFQKLSDQEEILIAAIDFLDKK</sequence>
<organism evidence="1">
    <name type="scientific">viral metagenome</name>
    <dbReference type="NCBI Taxonomy" id="1070528"/>
    <lineage>
        <taxon>unclassified sequences</taxon>
        <taxon>metagenomes</taxon>
        <taxon>organismal metagenomes</taxon>
    </lineage>
</organism>